<feature type="non-terminal residue" evidence="1">
    <location>
        <position position="1"/>
    </location>
</feature>
<protein>
    <submittedName>
        <fullName evidence="1">Uncharacterized protein</fullName>
    </submittedName>
</protein>
<dbReference type="EMBL" id="JARPTC010000038">
    <property type="protein sequence ID" value="MDO7789143.1"/>
    <property type="molecule type" value="Genomic_DNA"/>
</dbReference>
<evidence type="ECO:0000313" key="1">
    <source>
        <dbReference type="EMBL" id="MDO7789143.1"/>
    </source>
</evidence>
<accession>A0AAW7ZHH4</accession>
<dbReference type="RefSeq" id="WP_304545711.1">
    <property type="nucleotide sequence ID" value="NZ_JARPTC010000038.1"/>
</dbReference>
<gene>
    <name evidence="1" type="ORF">P6N53_18185</name>
</gene>
<name>A0AAW7ZHH4_9FIRM</name>
<dbReference type="Proteomes" id="UP001172911">
    <property type="component" value="Unassembled WGS sequence"/>
</dbReference>
<comment type="caution">
    <text evidence="1">The sequence shown here is derived from an EMBL/GenBank/DDBJ whole genome shotgun (WGS) entry which is preliminary data.</text>
</comment>
<sequence length="62" mass="7418">EQRHAKQWKQRFVKLRMRKWVPGHGRPGKPEVNTMFTRRRPIFARSKGLALSTAERGVVREY</sequence>
<reference evidence="1" key="2">
    <citation type="submission" date="2023-03" db="EMBL/GenBank/DDBJ databases">
        <authorList>
            <person name="Zhang Z."/>
        </authorList>
    </citation>
    <scope>NUCLEOTIDE SEQUENCE</scope>
    <source>
        <strain evidence="1">DSA</strain>
    </source>
</reference>
<proteinExistence type="predicted"/>
<evidence type="ECO:0000313" key="2">
    <source>
        <dbReference type="Proteomes" id="UP001172911"/>
    </source>
</evidence>
<dbReference type="AlphaFoldDB" id="A0AAW7ZHH4"/>
<organism evidence="1 2">
    <name type="scientific">Desulforamulus aquiferis</name>
    <dbReference type="NCBI Taxonomy" id="1397668"/>
    <lineage>
        <taxon>Bacteria</taxon>
        <taxon>Bacillati</taxon>
        <taxon>Bacillota</taxon>
        <taxon>Clostridia</taxon>
        <taxon>Eubacteriales</taxon>
        <taxon>Peptococcaceae</taxon>
        <taxon>Desulforamulus</taxon>
    </lineage>
</organism>
<reference evidence="1" key="1">
    <citation type="journal article" date="2023" name="J. Hazard. Mater.">
        <title>Anaerobic biodegradation of pyrene and benzo[a]pyrene by a new sulfate-reducing Desulforamulus aquiferis strain DSA.</title>
        <authorList>
            <person name="Zhang Z."/>
            <person name="Sun J."/>
            <person name="Gong X."/>
            <person name="Wang C."/>
            <person name="Wang H."/>
        </authorList>
    </citation>
    <scope>NUCLEOTIDE SEQUENCE</scope>
    <source>
        <strain evidence="1">DSA</strain>
    </source>
</reference>
<keyword evidence="2" id="KW-1185">Reference proteome</keyword>